<feature type="compositionally biased region" description="Pro residues" evidence="1">
    <location>
        <begin position="3629"/>
        <end position="3647"/>
    </location>
</feature>
<feature type="region of interest" description="Disordered" evidence="1">
    <location>
        <begin position="2356"/>
        <end position="2446"/>
    </location>
</feature>
<dbReference type="Proteomes" id="UP000186817">
    <property type="component" value="Unassembled WGS sequence"/>
</dbReference>
<evidence type="ECO:0000259" key="2">
    <source>
        <dbReference type="SMART" id="SM00343"/>
    </source>
</evidence>
<dbReference type="SMART" id="SM00343">
    <property type="entry name" value="ZnF_C2HC"/>
    <property type="match status" value="2"/>
</dbReference>
<feature type="region of interest" description="Disordered" evidence="1">
    <location>
        <begin position="3524"/>
        <end position="3562"/>
    </location>
</feature>
<feature type="compositionally biased region" description="Basic and acidic residues" evidence="1">
    <location>
        <begin position="1716"/>
        <end position="1748"/>
    </location>
</feature>
<feature type="compositionally biased region" description="Acidic residues" evidence="1">
    <location>
        <begin position="4373"/>
        <end position="4382"/>
    </location>
</feature>
<accession>A0A1Q9EYM8</accession>
<feature type="compositionally biased region" description="Low complexity" evidence="1">
    <location>
        <begin position="3139"/>
        <end position="3154"/>
    </location>
</feature>
<feature type="region of interest" description="Disordered" evidence="1">
    <location>
        <begin position="4350"/>
        <end position="4382"/>
    </location>
</feature>
<name>A0A1Q9EYM8_SYMMI</name>
<feature type="region of interest" description="Disordered" evidence="1">
    <location>
        <begin position="1843"/>
        <end position="1963"/>
    </location>
</feature>
<dbReference type="InterPro" id="IPR001878">
    <property type="entry name" value="Znf_CCHC"/>
</dbReference>
<feature type="region of interest" description="Disordered" evidence="1">
    <location>
        <begin position="824"/>
        <end position="850"/>
    </location>
</feature>
<feature type="domain" description="CCHC-type" evidence="2">
    <location>
        <begin position="2773"/>
        <end position="2791"/>
    </location>
</feature>
<feature type="compositionally biased region" description="Low complexity" evidence="1">
    <location>
        <begin position="1563"/>
        <end position="1582"/>
    </location>
</feature>
<gene>
    <name evidence="3" type="ORF">AK812_SmicGene3506</name>
</gene>
<feature type="compositionally biased region" description="Basic and acidic residues" evidence="1">
    <location>
        <begin position="3922"/>
        <end position="3934"/>
    </location>
</feature>
<dbReference type="GO" id="GO:0008270">
    <property type="term" value="F:zinc ion binding"/>
    <property type="evidence" value="ECO:0007669"/>
    <property type="project" value="InterPro"/>
</dbReference>
<feature type="compositionally biased region" description="Pro residues" evidence="1">
    <location>
        <begin position="1658"/>
        <end position="1676"/>
    </location>
</feature>
<feature type="compositionally biased region" description="Low complexity" evidence="1">
    <location>
        <begin position="1191"/>
        <end position="1204"/>
    </location>
</feature>
<feature type="compositionally biased region" description="Basic and acidic residues" evidence="1">
    <location>
        <begin position="156"/>
        <end position="181"/>
    </location>
</feature>
<feature type="compositionally biased region" description="Pro residues" evidence="1">
    <location>
        <begin position="3882"/>
        <end position="3891"/>
    </location>
</feature>
<feature type="domain" description="CCHC-type" evidence="2">
    <location>
        <begin position="802"/>
        <end position="820"/>
    </location>
</feature>
<feature type="region of interest" description="Disordered" evidence="1">
    <location>
        <begin position="2729"/>
        <end position="2751"/>
    </location>
</feature>
<feature type="region of interest" description="Disordered" evidence="1">
    <location>
        <begin position="1167"/>
        <end position="1249"/>
    </location>
</feature>
<feature type="region of interest" description="Disordered" evidence="1">
    <location>
        <begin position="3574"/>
        <end position="3597"/>
    </location>
</feature>
<feature type="region of interest" description="Disordered" evidence="1">
    <location>
        <begin position="385"/>
        <end position="471"/>
    </location>
</feature>
<evidence type="ECO:0000313" key="4">
    <source>
        <dbReference type="Proteomes" id="UP000186817"/>
    </source>
</evidence>
<feature type="region of interest" description="Disordered" evidence="1">
    <location>
        <begin position="3670"/>
        <end position="3796"/>
    </location>
</feature>
<feature type="region of interest" description="Disordered" evidence="1">
    <location>
        <begin position="3815"/>
        <end position="3934"/>
    </location>
</feature>
<feature type="compositionally biased region" description="Basic and acidic residues" evidence="1">
    <location>
        <begin position="3687"/>
        <end position="3719"/>
    </location>
</feature>
<feature type="region of interest" description="Disordered" evidence="1">
    <location>
        <begin position="1603"/>
        <end position="1626"/>
    </location>
</feature>
<feature type="region of interest" description="Disordered" evidence="1">
    <location>
        <begin position="2795"/>
        <end position="2821"/>
    </location>
</feature>
<comment type="caution">
    <text evidence="3">The sequence shown here is derived from an EMBL/GenBank/DDBJ whole genome shotgun (WGS) entry which is preliminary data.</text>
</comment>
<feature type="compositionally biased region" description="Pro residues" evidence="1">
    <location>
        <begin position="1911"/>
        <end position="1920"/>
    </location>
</feature>
<feature type="region of interest" description="Disordered" evidence="1">
    <location>
        <begin position="1553"/>
        <end position="1591"/>
    </location>
</feature>
<evidence type="ECO:0000256" key="1">
    <source>
        <dbReference type="SAM" id="MobiDB-lite"/>
    </source>
</evidence>
<dbReference type="EMBL" id="LSRX01000041">
    <property type="protein sequence ID" value="OLQ12546.1"/>
    <property type="molecule type" value="Genomic_DNA"/>
</dbReference>
<feature type="compositionally biased region" description="Low complexity" evidence="1">
    <location>
        <begin position="2395"/>
        <end position="2405"/>
    </location>
</feature>
<feature type="compositionally biased region" description="Low complexity" evidence="1">
    <location>
        <begin position="424"/>
        <end position="434"/>
    </location>
</feature>
<feature type="compositionally biased region" description="Gly residues" evidence="1">
    <location>
        <begin position="3899"/>
        <end position="3910"/>
    </location>
</feature>
<feature type="region of interest" description="Disordered" evidence="1">
    <location>
        <begin position="3138"/>
        <end position="3220"/>
    </location>
</feature>
<reference evidence="3 4" key="1">
    <citation type="submission" date="2016-02" db="EMBL/GenBank/DDBJ databases">
        <title>Genome analysis of coral dinoflagellate symbionts highlights evolutionary adaptations to a symbiotic lifestyle.</title>
        <authorList>
            <person name="Aranda M."/>
            <person name="Li Y."/>
            <person name="Liew Y.J."/>
            <person name="Baumgarten S."/>
            <person name="Simakov O."/>
            <person name="Wilson M."/>
            <person name="Piel J."/>
            <person name="Ashoor H."/>
            <person name="Bougouffa S."/>
            <person name="Bajic V.B."/>
            <person name="Ryu T."/>
            <person name="Ravasi T."/>
            <person name="Bayer T."/>
            <person name="Micklem G."/>
            <person name="Kim H."/>
            <person name="Bhak J."/>
            <person name="Lajeunesse T.C."/>
            <person name="Voolstra C.R."/>
        </authorList>
    </citation>
    <scope>NUCLEOTIDE SEQUENCE [LARGE SCALE GENOMIC DNA]</scope>
    <source>
        <strain evidence="3 4">CCMP2467</strain>
    </source>
</reference>
<dbReference type="GO" id="GO:0003676">
    <property type="term" value="F:nucleic acid binding"/>
    <property type="evidence" value="ECO:0007669"/>
    <property type="project" value="InterPro"/>
</dbReference>
<dbReference type="OrthoDB" id="3563138at2759"/>
<feature type="region of interest" description="Disordered" evidence="1">
    <location>
        <begin position="3627"/>
        <end position="3650"/>
    </location>
</feature>
<dbReference type="InterPro" id="IPR051425">
    <property type="entry name" value="Formin_Homology"/>
</dbReference>
<feature type="region of interest" description="Disordered" evidence="1">
    <location>
        <begin position="1699"/>
        <end position="1825"/>
    </location>
</feature>
<feature type="compositionally biased region" description="Low complexity" evidence="1">
    <location>
        <begin position="385"/>
        <end position="394"/>
    </location>
</feature>
<dbReference type="PANTHER" id="PTHR45725:SF1">
    <property type="entry name" value="DISHEVELLED ASSOCIATED ACTIVATOR OF MORPHOGENESIS, ISOFORM D"/>
    <property type="match status" value="1"/>
</dbReference>
<feature type="compositionally biased region" description="Basic residues" evidence="1">
    <location>
        <begin position="1749"/>
        <end position="1758"/>
    </location>
</feature>
<protein>
    <recommendedName>
        <fullName evidence="2">CCHC-type domain-containing protein</fullName>
    </recommendedName>
</protein>
<feature type="compositionally biased region" description="Gly residues" evidence="1">
    <location>
        <begin position="1928"/>
        <end position="1939"/>
    </location>
</feature>
<organism evidence="3 4">
    <name type="scientific">Symbiodinium microadriaticum</name>
    <name type="common">Dinoflagellate</name>
    <name type="synonym">Zooxanthella microadriatica</name>
    <dbReference type="NCBI Taxonomy" id="2951"/>
    <lineage>
        <taxon>Eukaryota</taxon>
        <taxon>Sar</taxon>
        <taxon>Alveolata</taxon>
        <taxon>Dinophyceae</taxon>
        <taxon>Suessiales</taxon>
        <taxon>Symbiodiniaceae</taxon>
        <taxon>Symbiodinium</taxon>
    </lineage>
</organism>
<feature type="compositionally biased region" description="Low complexity" evidence="1">
    <location>
        <begin position="3162"/>
        <end position="3175"/>
    </location>
</feature>
<feature type="compositionally biased region" description="Basic and acidic residues" evidence="1">
    <location>
        <begin position="3730"/>
        <end position="3775"/>
    </location>
</feature>
<feature type="compositionally biased region" description="Low complexity" evidence="1">
    <location>
        <begin position="3534"/>
        <end position="3553"/>
    </location>
</feature>
<dbReference type="PANTHER" id="PTHR45725">
    <property type="entry name" value="FORMIN HOMOLOGY 2 FAMILY MEMBER"/>
    <property type="match status" value="1"/>
</dbReference>
<sequence>MPGAIANAVQVNPAGHPTYLEVRSVEALLLRDRARPKIVKNAPVSLEELQRSDGDMEPPLWVRFRVAATSAAGFRRPDLSAQVIAATAKMGQFVASWPNFSPHAYSRGQPDAGEQDVLEQILEHLALTWRQLSDTQLATIRSTAVWLVGPAPDSPELEHQDDVKARRGREQTAEESRRGADKPPSAFPDGNPTELFSGTVEARFETNTSVHWSEEFVVERVPPPSPPDLAPVADLPTRWPWSVQGRPVDILRDACHALEPVLSKWGAAVVERFQRQVRPLSDMGRPLDPKGESVVLGWWLRDLGRLVSLGMDKVADFIHGIVKKAKAQQVCFANFEKGEVWFELPEDATVEPNWVPSNGATVPQPRPKVEKQKRELLKELRIAAQSNARAQSASPRKWASKARASVAESQDLPAGGVDRPTEDASSGTPASPSSARRRRTMPGTAVAEESDGDAGSLPSHPSQVEDEDGSIGDRAFTEPVMPTMADVSEADIDMSECVSKILEGLRGDAFSIARDIGLNRLLQPDGIDHLIEQIRQQAFPLQSEEASELFRQGQLLSGPLAKQSGEPMLSYIARRKRWWSTLCELDPDIRLSEAMRANLLVELSGLSRQEQLMVKTAARSQTTDEFARVLVQHHSVVHMKERLLTEKERPNTQRTGYRPWSDRQQHQTPKFGYMGYGYEEFDVAEPDQGTIPEEDLQEAAYPALGSLPDDESWIDDEEVAMQLNAYTAVSEEIGADDIDEDYAEAVQLAYAATNTLSTAKGKGKGKGKDKGGKGKSGGKLVKSNLTIADRKAKLQELKSKSRCLRCGVVGHWAGDAECRFKGNAKGAAGKPSATPAQSGGAPKPAPPKPQAYMAVEESDDDEVVILSNSGSQAHGYMAMKSSSTKTGKGSGVLAPRMRRSEASATMRDSPPPGSSTLFTFGQHRGLTYERVVHTYPGYVLWGQREKCPSKNLADFLAWVHEYYVVTDSEPIEVTRRERPLSETPVPVLEQPAAPSTGGPAFYVTCRGGCKEFSKSGSNAYIDMRTCKKCGAVTKTKKEKPVIDQATCLHGVTERTGSSRKTSRLRCKLCGMLLDEQPQDERKKRSEIAATVQESNTLDFDLLRSIASRTSEDLPVEVVVPAIDQFRETVEGHFATEPSITRGDLIAYLQEALEDQLPQESHNTSWEIASASAGGRSRSTRFSSNAARTFKGLSGETETLGGTSEDQAAEDPTSARGRPSAMGSRPGDDNESLEPSTYVRPSIVTSEGRAEAHRGLQAMLREYDEACTTAGITPEGGNAAGAARSCAPPATIHIPDAGFSPALLPPRDGTSPADMVVDVFTHGYDWNATVQRIRNKWSSRALFDHFEALNTSPITVARSRLSWTCIFLDMTHIPDARMADDADQAQKHRLQEQQRANTKHVGTHPNILNELCRHTEFIEHCRYILNVVVDAIHCGVQAINLTVVCKSNRHRSVGAGYLLGELCRYVKGTAVSITHMESAKTFPRMPFHSCKGRCTDCTHASLELWVDVQDILDGFVRKCRAVGVVDSYCVLVAEPGTARAAGIETYAERFHRECQEMEDEEQEAAAAAAAGPAAPSAGMASSPGPAPMDVDDEDSFVVPAELEGAASTAPPTAGEGTSKTPSYSAPTAKVHYDAGPVFKPPPAELMQQQAPIAPVIRPAVPPIPAGAPPPPTGPPTKAPAVDANKELIGKLRAEKEVLLAENGRLSRALRDTEEELAETRRQLRDAQLDLEESSRRAYRAERQLDDLRARRSRSRRRSYSPRDRRGDYRDRRDDPEERRYRRDDSRDIDFRRMDSRSRVRERSARADSSSHYNKIGRTARWGRDIAPAARPRSLPCLRQLHRQLMADASRGPGARATGSNEGPRGTATQPFISVYDQDDDEPWDTPGPPRSADAAGVGPVPTGGGFGTARIPPEPPRPRPTFRPSFTTGVGGGKGSGKSGDGGHRPTSYYDLPDRENPHRPLSGREARDYFRTWTPSEWKEFRRLYPRPPGQGRIIHIDEEMRSIEIAGIDRTGDVGLGWNRSINFGVFPDGILTELYNILGQKETPAMWIGPYSPTQFRAGDRRHHQLCEKHDLKVTCITPHTSPSYAPVGKPKDINPIGHLYSHNDVENRDTVSWCYEGTVYPYGMTASSTPGEAGEAERSCPSAPTDEDAEVYIVLWQYPLAFASDTAPMDLTDREELSRALEDSPDSTAVSGAIAARAAGPPGDQDTDPEDEELISDVEMAKAENAYWLLHENVPVLVNARKMRYLDERTADPVTAPATPRFPSYAETAVPEVSMVADAPDEKGTTPVSNAQRRIPFNTQMSTGIAYALAQALWEGDELSHQVPSNGATVPQPRPKVEKQKRELLKELRIAAQSNARAQSASPRKWASKARASVAESQDLPAGGVDRPTEDASSGTPASPSSARRRRTMPGTAVAEESDGDAGSLPSHPSQVEDEDGSIGDRAFTEPVMPTMADVSEADIDMSECVSKILEGLRGDAFSIARDIGLNRLLQPDGIDHLIEQIRQQAFPLQSEEASELFRQGQLLSGPLAKQSGEPMLSYIARRKRWWSTLCELDPDIRLSEAMRANLLVELSGLSRQEQLMVKTAARSQTTDEFARVLVQHHSVVHMKERLLTEKERPNTQRTGYRPWSDRQQHQTPKFGYMGYGYEEFDVAEPDQGTIPEEDLQEAAYPALGSLPDDESWIDDEEVAMQLNAYTAVSEEIGADDIDEDYAEAVQLAYAATNTLSTAKGKGKGKGKDKGGKGKSGGKLVKSNLTIADRKAKLQELKSKSRCLRCGVVGHWAGDAECRFKGNAKGAAGKPSATPAQSGGAPKPAPPKPQAYMAVEESDDDEVVILSNSGSQAHGYMAMKSSSTKTGKGSGVLAPRMRRSEASATMRDSPPPGSSTLFTFGQHRGLTYERVVHTYPGYVLWGQREKCPSKNLADFLAWVHEYYVVTDSEPIEVTRRERPLSETPVPVLEQPAAPSTGGPAFYVTCRGGCKEFSKSGSNAYIDMRTCKKCGAVTKTKKEKPVIDQATCLHGVTERTGSSRKTSRLRCKLCGMLLDEQPQDERKKRSEIAATVQESNTLDFDLLRSIASRTSEDLPVEVVVPAIDQFRETVEGHFATEPSITRGDLIAYLQEALEDQLPQESHNTSWEIASASAGGRSRSTRFSSNAARTFKGLSGETETLGGTSEDQAAEDPTSARGRPSAMGSRPGDDNESLEPSTYVRPSIVTSEGRAEAHRGLQAMLREYDEACTTAGITPEGGNAAGAARSCAPPATIHIPDAGFSPALLPPRDGTSPADMVVDVFTHGYDWNATVQRIRNKWSSRALFDHFEALNTSPITVARSRLSWTCIFLDMTHIPDARMADDADQAQKHRLQEQQRANTKHVGTHPNILNELCRHTEFIEHCRYILNVVVDAIHCGVQAINLTVVCKSNRHRSVGAGYLLGELCRYVKGTAVSITHMESAKTFPRMPFHSCKGRCTDCTHASLELWVDVQDILDGFVRKCRAVGVVDSYCVLVAEPGTARAAGIETYAERFHRECQEMEDEEQEAAAAAAAGPAAPSAGMASSPGPAPMDVDDEDSFVVPAELEGAASTAPPTAGEGTSKTPSYSAPTAKVHYDAGPVFKPPPAELMQQQAPIAPVIRPAVPPIPAGAPPPPTGPPTKAPAVDANKELIGKLRAEKEVLLAENGRLSRALRDTEEELAETRRQLRDAQLDLEESSRRAYRAERQLDDLRARRSRSRRRSYSPRDRRGDYRDRRDDPEERRYRRDDSRDIDFRRMDSRSRVRERSARADSSSHYNKIGRTARWGRDIAPAARPRSLPCLRQLHRQLMADASRGPGARATGSNEGPRGTATQPFISVYDQDDDEPWDTPGPPRSADAAGVGPVPTGGGFGTARIPPEPPRPRPTFRPSFTTGVGGGKGSGKSGDGGHRPTSYYDLPDRENPHRPLSGREARDYFRTWTPSEWKEFRRLYPRPPGQGRIIHIDEEMRSIEIAGIDRTGDVGLGWNRSINFGVFPDGILTELYNILGQKETPAMWIGPYSPTQFRAGDRRHHQLCEKHDLKVTCITPHTSPSYAPVGKPKDINPIGHLYSHNDVENRDTVSWCYEGTVYPYGMTASSTPGEAGEAERSCPSAPTDEDAEVYIVLWQYPLAFASDTAPMDLTDREELSRALEDSPDSTAVSGAIAARAAGPPGDQDTDPEDEELISDVEMAKAENAYWLLHENVPVLVNARKMRYLDERTADPVTAPATPRFPSYAETAVPEVSMVADAPDEKGTTPVSNAQRRIPFNTQMSTGIAYALAQALWEGDELSHQAFAPFGDVLRWIPTHLQLADCLTKSMKPHLLNGVVASNAVTVLADAPTVVTVPAVEERSQREEPPAPARLRHRSEDTSELPDEAAE</sequence>
<feature type="compositionally biased region" description="Low complexity" evidence="1">
    <location>
        <begin position="1168"/>
        <end position="1183"/>
    </location>
</feature>
<feature type="region of interest" description="Disordered" evidence="1">
    <location>
        <begin position="149"/>
        <end position="195"/>
    </location>
</feature>
<feature type="compositionally biased region" description="Polar residues" evidence="1">
    <location>
        <begin position="3585"/>
        <end position="3595"/>
    </location>
</feature>
<feature type="compositionally biased region" description="Polar residues" evidence="1">
    <location>
        <begin position="1614"/>
        <end position="1624"/>
    </location>
</feature>
<feature type="compositionally biased region" description="Basic and acidic residues" evidence="1">
    <location>
        <begin position="1951"/>
        <end position="1963"/>
    </location>
</feature>
<feature type="compositionally biased region" description="Low complexity" evidence="1">
    <location>
        <begin position="2356"/>
        <end position="2365"/>
    </location>
</feature>
<feature type="compositionally biased region" description="Basic and acidic residues" evidence="1">
    <location>
        <begin position="1759"/>
        <end position="1804"/>
    </location>
</feature>
<feature type="compositionally biased region" description="Basic and acidic residues" evidence="1">
    <location>
        <begin position="4351"/>
        <end position="4360"/>
    </location>
</feature>
<feature type="compositionally biased region" description="Basic residues" evidence="1">
    <location>
        <begin position="3720"/>
        <end position="3729"/>
    </location>
</feature>
<keyword evidence="4" id="KW-1185">Reference proteome</keyword>
<feature type="region of interest" description="Disordered" evidence="1">
    <location>
        <begin position="758"/>
        <end position="780"/>
    </location>
</feature>
<feature type="region of interest" description="Disordered" evidence="1">
    <location>
        <begin position="1656"/>
        <end position="1679"/>
    </location>
</feature>
<evidence type="ECO:0000313" key="3">
    <source>
        <dbReference type="EMBL" id="OLQ12546.1"/>
    </source>
</evidence>
<proteinExistence type="predicted"/>